<protein>
    <submittedName>
        <fullName evidence="1">Uncharacterized protein</fullName>
    </submittedName>
</protein>
<dbReference type="EMBL" id="JACEEZ010022040">
    <property type="protein sequence ID" value="KAG0712847.1"/>
    <property type="molecule type" value="Genomic_DNA"/>
</dbReference>
<dbReference type="PANTHER" id="PTHR47018:SF3">
    <property type="entry name" value="MYCBP-ASSOCIATED PROTEIN"/>
    <property type="match status" value="1"/>
</dbReference>
<evidence type="ECO:0000313" key="1">
    <source>
        <dbReference type="EMBL" id="KAG0712847.1"/>
    </source>
</evidence>
<accession>A0A8J5CM17</accession>
<dbReference type="OrthoDB" id="10545801at2759"/>
<name>A0A8J5CM17_CHIOP</name>
<dbReference type="Proteomes" id="UP000770661">
    <property type="component" value="Unassembled WGS sequence"/>
</dbReference>
<reference evidence="1" key="1">
    <citation type="submission" date="2020-07" db="EMBL/GenBank/DDBJ databases">
        <title>The High-quality genome of the commercially important snow crab, Chionoecetes opilio.</title>
        <authorList>
            <person name="Jeong J.-H."/>
            <person name="Ryu S."/>
        </authorList>
    </citation>
    <scope>NUCLEOTIDE SEQUENCE</scope>
    <source>
        <strain evidence="1">MADBK_172401_WGS</strain>
        <tissue evidence="1">Digestive gland</tissue>
    </source>
</reference>
<proteinExistence type="predicted"/>
<organism evidence="1 2">
    <name type="scientific">Chionoecetes opilio</name>
    <name type="common">Atlantic snow crab</name>
    <name type="synonym">Cancer opilio</name>
    <dbReference type="NCBI Taxonomy" id="41210"/>
    <lineage>
        <taxon>Eukaryota</taxon>
        <taxon>Metazoa</taxon>
        <taxon>Ecdysozoa</taxon>
        <taxon>Arthropoda</taxon>
        <taxon>Crustacea</taxon>
        <taxon>Multicrustacea</taxon>
        <taxon>Malacostraca</taxon>
        <taxon>Eumalacostraca</taxon>
        <taxon>Eucarida</taxon>
        <taxon>Decapoda</taxon>
        <taxon>Pleocyemata</taxon>
        <taxon>Brachyura</taxon>
        <taxon>Eubrachyura</taxon>
        <taxon>Majoidea</taxon>
        <taxon>Majidae</taxon>
        <taxon>Chionoecetes</taxon>
    </lineage>
</organism>
<evidence type="ECO:0000313" key="2">
    <source>
        <dbReference type="Proteomes" id="UP000770661"/>
    </source>
</evidence>
<comment type="caution">
    <text evidence="1">The sequence shown here is derived from an EMBL/GenBank/DDBJ whole genome shotgun (WGS) entry which is preliminary data.</text>
</comment>
<sequence>MLQITLAANQRCPELFEAIIGQIEKLHQDFREFDKTCEAKSELCQFFRVWLQLGTIIKNAVVSEREGNWNLLVATVEDSMPIFTECDCINYLRHGSWYLEQIKVLEFTHHPELCQRFSKGQWVVSDRPGWFCAVGGDMKVEQTILRVSKGPGGHYVMGVTRNASAVAEFELLYHEIEIGSITNVLNFLTTNHPMKHTESHLQHTLLMGRR</sequence>
<dbReference type="AlphaFoldDB" id="A0A8J5CM17"/>
<dbReference type="PANTHER" id="PTHR47018">
    <property type="entry name" value="CXC DOMAIN-CONTAINING PROTEIN-RELATED"/>
    <property type="match status" value="1"/>
</dbReference>
<gene>
    <name evidence="1" type="ORF">GWK47_017514</name>
</gene>
<keyword evidence="2" id="KW-1185">Reference proteome</keyword>